<evidence type="ECO:0000313" key="2">
    <source>
        <dbReference type="Proteomes" id="UP000634435"/>
    </source>
</evidence>
<dbReference type="PANTHER" id="PTHR13812:SF19">
    <property type="entry name" value="KETIMINE REDUCTASE MU-CRYSTALLIN"/>
    <property type="match status" value="1"/>
</dbReference>
<dbReference type="PIRSF" id="PIRSF001439">
    <property type="entry name" value="CryM"/>
    <property type="match status" value="1"/>
</dbReference>
<dbReference type="RefSeq" id="WP_188943037.1">
    <property type="nucleotide sequence ID" value="NZ_BMPN01000003.1"/>
</dbReference>
<dbReference type="PANTHER" id="PTHR13812">
    <property type="entry name" value="KETIMINE REDUCTASE MU-CRYSTALLIN"/>
    <property type="match status" value="1"/>
</dbReference>
<accession>A0ABQ2DII8</accession>
<sequence>MLILSEQEIKDHYFMNDAIYDVKQGLISKKKGQITNPHRTVIDIPAHQASSLYMPSADLSQEIASVKLVSIFPENPKQGKPTTQGALVLTDASNGEHICMMSASFLTRLRTGALSGIGTEKLARTDAQTLGVIGTGAMAFEQVLGVLEVRDIQELFLFNRTIEKAYTFKEALMTWGITIPIKVVDSPKQVMQVSDIIACSTRSDNPVFDGNDLRPGMHINGVGSYLPSMREVDLKTIQTVDKIIVDDLASIKEEAGELIYANQESDWQFSHIHAELSDVGGGDRLLRETDQEITFFKSVGAAYFDLVVAKGIYVKAKSLGIGQKIEL</sequence>
<dbReference type="EMBL" id="BMPN01000003">
    <property type="protein sequence ID" value="GGJ58896.1"/>
    <property type="molecule type" value="Genomic_DNA"/>
</dbReference>
<dbReference type="Gene3D" id="3.40.50.720">
    <property type="entry name" value="NAD(P)-binding Rossmann-like Domain"/>
    <property type="match status" value="1"/>
</dbReference>
<dbReference type="Gene3D" id="3.30.1780.10">
    <property type="entry name" value="ornithine cyclodeaminase, domain 1"/>
    <property type="match status" value="1"/>
</dbReference>
<reference evidence="2" key="1">
    <citation type="journal article" date="2019" name="Int. J. Syst. Evol. Microbiol.">
        <title>The Global Catalogue of Microorganisms (GCM) 10K type strain sequencing project: providing services to taxonomists for standard genome sequencing and annotation.</title>
        <authorList>
            <consortium name="The Broad Institute Genomics Platform"/>
            <consortium name="The Broad Institute Genome Sequencing Center for Infectious Disease"/>
            <person name="Wu L."/>
            <person name="Ma J."/>
        </authorList>
    </citation>
    <scope>NUCLEOTIDE SEQUENCE [LARGE SCALE GENOMIC DNA]</scope>
    <source>
        <strain evidence="2">JCM 30071</strain>
    </source>
</reference>
<name>A0ABQ2DII8_9BACI</name>
<proteinExistence type="predicted"/>
<evidence type="ECO:0000313" key="1">
    <source>
        <dbReference type="EMBL" id="GGJ58896.1"/>
    </source>
</evidence>
<dbReference type="SUPFAM" id="SSF51735">
    <property type="entry name" value="NAD(P)-binding Rossmann-fold domains"/>
    <property type="match status" value="1"/>
</dbReference>
<dbReference type="Pfam" id="PF02423">
    <property type="entry name" value="OCD_Mu_crystall"/>
    <property type="match status" value="1"/>
</dbReference>
<dbReference type="InterPro" id="IPR036291">
    <property type="entry name" value="NAD(P)-bd_dom_sf"/>
</dbReference>
<gene>
    <name evidence="1" type="ORF">GCM10007111_21170</name>
</gene>
<keyword evidence="2" id="KW-1185">Reference proteome</keyword>
<dbReference type="Proteomes" id="UP000634435">
    <property type="component" value="Unassembled WGS sequence"/>
</dbReference>
<comment type="caution">
    <text evidence="1">The sequence shown here is derived from an EMBL/GenBank/DDBJ whole genome shotgun (WGS) entry which is preliminary data.</text>
</comment>
<protein>
    <submittedName>
        <fullName evidence="1">Delta(1)-pyrroline-2-carboxylate reductase</fullName>
    </submittedName>
</protein>
<organism evidence="1 2">
    <name type="scientific">Virgibacillus kapii</name>
    <dbReference type="NCBI Taxonomy" id="1638645"/>
    <lineage>
        <taxon>Bacteria</taxon>
        <taxon>Bacillati</taxon>
        <taxon>Bacillota</taxon>
        <taxon>Bacilli</taxon>
        <taxon>Bacillales</taxon>
        <taxon>Bacillaceae</taxon>
        <taxon>Virgibacillus</taxon>
    </lineage>
</organism>
<dbReference type="InterPro" id="IPR003462">
    <property type="entry name" value="ODC_Mu_crystall"/>
</dbReference>
<dbReference type="InterPro" id="IPR023401">
    <property type="entry name" value="ODC_N"/>
</dbReference>